<evidence type="ECO:0000256" key="7">
    <source>
        <dbReference type="ARBA" id="ARBA00047899"/>
    </source>
</evidence>
<evidence type="ECO:0000256" key="4">
    <source>
        <dbReference type="ARBA" id="ARBA00022741"/>
    </source>
</evidence>
<dbReference type="GO" id="GO:0004674">
    <property type="term" value="F:protein serine/threonine kinase activity"/>
    <property type="evidence" value="ECO:0007669"/>
    <property type="project" value="UniProtKB-KW"/>
</dbReference>
<dbReference type="InterPro" id="IPR006218">
    <property type="entry name" value="DAHP1/KDSA"/>
</dbReference>
<keyword evidence="2" id="KW-0723">Serine/threonine-protein kinase</keyword>
<sequence length="648" mass="74062">MKRENFNWEMRYKIIRGIAQGIQYLHEDSPLQIIHRYLKAGNISLDANMNPKIADFGMARMFVSDETEGSTNRIVGTYKYMALEYAMFGQFSIKSDVFSFSVLILEIVSSQKITSFRNGENVKYLLNYAADTFFLLAGPNVIESEEHIFRMAKHIKTIAAKIQGSTKFNGWCRVDEKGELNWEVLGCRWFSSQALTIDKANRTSSKSFRGPGMVEGLKILEKVKLVYDIPIVTDVHETIQFEAVGRVADIIQIPAFLCHQTDLLMFFSKSTPHDMQDVIKQTLGVSVIHQYESYLGLLSFIGRSKKDSFAKIKQQVWKRLQGWEGKLLSQMGREVLIKAVAQALPTYTISCFKLLRTLCHEIEARIRKVFKLKFFPDCSIMQAKVPSTASYTWKSIIHGREVIRKGVQWRIGDGHSVRIWGDRWIPKKNNPRIISPILHGQADARALYSCPKLEDMWREKLNWTHSSLRQANCFTDLLGMILVEKDEPELFGWVVWDLWNRKNNLRLGKSTYTSSQLLEKAVERKLEVTAPHQTHNAAVAARVGSWTAPDPSWYKIYFDGVVFVKEDKAELGAVIRNSEARRALELAVEIGIDRVILESDSVVLMQNLKNAHSLARWAPLSSPLSVWMEDIPPDVEPVYMADLLSLAD</sequence>
<name>A0A7N2LLF5_QUELO</name>
<reference evidence="10" key="2">
    <citation type="submission" date="2021-01" db="UniProtKB">
        <authorList>
            <consortium name="EnsemblPlants"/>
        </authorList>
    </citation>
    <scope>IDENTIFICATION</scope>
</reference>
<comment type="catalytic activity">
    <reaction evidence="7">
        <text>L-threonyl-[protein] + ATP = O-phospho-L-threonyl-[protein] + ADP + H(+)</text>
        <dbReference type="Rhea" id="RHEA:46608"/>
        <dbReference type="Rhea" id="RHEA-COMP:11060"/>
        <dbReference type="Rhea" id="RHEA-COMP:11605"/>
        <dbReference type="ChEBI" id="CHEBI:15378"/>
        <dbReference type="ChEBI" id="CHEBI:30013"/>
        <dbReference type="ChEBI" id="CHEBI:30616"/>
        <dbReference type="ChEBI" id="CHEBI:61977"/>
        <dbReference type="ChEBI" id="CHEBI:456216"/>
        <dbReference type="EC" id="2.7.11.1"/>
    </reaction>
</comment>
<dbReference type="SUPFAM" id="SSF56112">
    <property type="entry name" value="Protein kinase-like (PK-like)"/>
    <property type="match status" value="1"/>
</dbReference>
<dbReference type="Pfam" id="PF07714">
    <property type="entry name" value="PK_Tyr_Ser-Thr"/>
    <property type="match status" value="1"/>
</dbReference>
<dbReference type="InParanoid" id="A0A7N2LLF5"/>
<dbReference type="SMART" id="SM00219">
    <property type="entry name" value="TyrKc"/>
    <property type="match status" value="1"/>
</dbReference>
<organism evidence="10 11">
    <name type="scientific">Quercus lobata</name>
    <name type="common">Valley oak</name>
    <dbReference type="NCBI Taxonomy" id="97700"/>
    <lineage>
        <taxon>Eukaryota</taxon>
        <taxon>Viridiplantae</taxon>
        <taxon>Streptophyta</taxon>
        <taxon>Embryophyta</taxon>
        <taxon>Tracheophyta</taxon>
        <taxon>Spermatophyta</taxon>
        <taxon>Magnoliopsida</taxon>
        <taxon>eudicotyledons</taxon>
        <taxon>Gunneridae</taxon>
        <taxon>Pentapetalae</taxon>
        <taxon>rosids</taxon>
        <taxon>fabids</taxon>
        <taxon>Fagales</taxon>
        <taxon>Fagaceae</taxon>
        <taxon>Quercus</taxon>
    </lineage>
</organism>
<dbReference type="Gramene" id="QL04p092150:mrna">
    <property type="protein sequence ID" value="QL04p092150:mrna"/>
    <property type="gene ID" value="QL04p092150"/>
</dbReference>
<dbReference type="EC" id="2.7.11.1" evidence="1"/>
<dbReference type="SUPFAM" id="SSF51569">
    <property type="entry name" value="Aldolase"/>
    <property type="match status" value="1"/>
</dbReference>
<evidence type="ECO:0000256" key="8">
    <source>
        <dbReference type="ARBA" id="ARBA00048679"/>
    </source>
</evidence>
<keyword evidence="6" id="KW-0067">ATP-binding</keyword>
<evidence type="ECO:0000259" key="9">
    <source>
        <dbReference type="PROSITE" id="PS50011"/>
    </source>
</evidence>
<dbReference type="GO" id="GO:0005886">
    <property type="term" value="C:plasma membrane"/>
    <property type="evidence" value="ECO:0007669"/>
    <property type="project" value="TreeGrafter"/>
</dbReference>
<dbReference type="EMBL" id="LRBV02000004">
    <property type="status" value="NOT_ANNOTATED_CDS"/>
    <property type="molecule type" value="Genomic_DNA"/>
</dbReference>
<dbReference type="Proteomes" id="UP000594261">
    <property type="component" value="Chromosome 4"/>
</dbReference>
<dbReference type="InterPro" id="IPR013785">
    <property type="entry name" value="Aldolase_TIM"/>
</dbReference>
<dbReference type="Gene3D" id="3.20.20.70">
    <property type="entry name" value="Aldolase class I"/>
    <property type="match status" value="1"/>
</dbReference>
<evidence type="ECO:0000256" key="1">
    <source>
        <dbReference type="ARBA" id="ARBA00012513"/>
    </source>
</evidence>
<feature type="domain" description="Protein kinase" evidence="9">
    <location>
        <begin position="1"/>
        <end position="213"/>
    </location>
</feature>
<evidence type="ECO:0000256" key="6">
    <source>
        <dbReference type="ARBA" id="ARBA00022840"/>
    </source>
</evidence>
<dbReference type="AlphaFoldDB" id="A0A7N2LLF5"/>
<accession>A0A7N2LLF5</accession>
<dbReference type="InterPro" id="IPR011009">
    <property type="entry name" value="Kinase-like_dom_sf"/>
</dbReference>
<proteinExistence type="predicted"/>
<dbReference type="PANTHER" id="PTHR27002">
    <property type="entry name" value="RECEPTOR-LIKE SERINE/THREONINE-PROTEIN KINASE SD1-8"/>
    <property type="match status" value="1"/>
</dbReference>
<reference evidence="10 11" key="1">
    <citation type="journal article" date="2016" name="G3 (Bethesda)">
        <title>First Draft Assembly and Annotation of the Genome of a California Endemic Oak Quercus lobata Nee (Fagaceae).</title>
        <authorList>
            <person name="Sork V.L."/>
            <person name="Fitz-Gibbon S.T."/>
            <person name="Puiu D."/>
            <person name="Crepeau M."/>
            <person name="Gugger P.F."/>
            <person name="Sherman R."/>
            <person name="Stevens K."/>
            <person name="Langley C.H."/>
            <person name="Pellegrini M."/>
            <person name="Salzberg S.L."/>
        </authorList>
    </citation>
    <scope>NUCLEOTIDE SEQUENCE [LARGE SCALE GENOMIC DNA]</scope>
    <source>
        <strain evidence="10 11">cv. SW786</strain>
    </source>
</reference>
<dbReference type="InterPro" id="IPR000719">
    <property type="entry name" value="Prot_kinase_dom"/>
</dbReference>
<comment type="catalytic activity">
    <reaction evidence="8">
        <text>L-seryl-[protein] + ATP = O-phospho-L-seryl-[protein] + ADP + H(+)</text>
        <dbReference type="Rhea" id="RHEA:17989"/>
        <dbReference type="Rhea" id="RHEA-COMP:9863"/>
        <dbReference type="Rhea" id="RHEA-COMP:11604"/>
        <dbReference type="ChEBI" id="CHEBI:15378"/>
        <dbReference type="ChEBI" id="CHEBI:29999"/>
        <dbReference type="ChEBI" id="CHEBI:30616"/>
        <dbReference type="ChEBI" id="CHEBI:83421"/>
        <dbReference type="ChEBI" id="CHEBI:456216"/>
        <dbReference type="EC" id="2.7.11.1"/>
    </reaction>
</comment>
<keyword evidence="3" id="KW-0808">Transferase</keyword>
<keyword evidence="11" id="KW-1185">Reference proteome</keyword>
<evidence type="ECO:0000256" key="3">
    <source>
        <dbReference type="ARBA" id="ARBA00022679"/>
    </source>
</evidence>
<dbReference type="InterPro" id="IPR020635">
    <property type="entry name" value="Tyr_kinase_cat_dom"/>
</dbReference>
<keyword evidence="4" id="KW-0547">Nucleotide-binding</keyword>
<evidence type="ECO:0000313" key="11">
    <source>
        <dbReference type="Proteomes" id="UP000594261"/>
    </source>
</evidence>
<protein>
    <recommendedName>
        <fullName evidence="1">non-specific serine/threonine protein kinase</fullName>
        <ecNumber evidence="1">2.7.11.1</ecNumber>
    </recommendedName>
</protein>
<dbReference type="GO" id="GO:0004713">
    <property type="term" value="F:protein tyrosine kinase activity"/>
    <property type="evidence" value="ECO:0007669"/>
    <property type="project" value="InterPro"/>
</dbReference>
<dbReference type="GO" id="GO:0005524">
    <property type="term" value="F:ATP binding"/>
    <property type="evidence" value="ECO:0007669"/>
    <property type="project" value="UniProtKB-KW"/>
</dbReference>
<dbReference type="PANTHER" id="PTHR27002:SF1073">
    <property type="entry name" value="CYSTEINE-RICH RECEPTOR-LIKE PROTEIN KINASE 29"/>
    <property type="match status" value="1"/>
</dbReference>
<evidence type="ECO:0000256" key="2">
    <source>
        <dbReference type="ARBA" id="ARBA00022527"/>
    </source>
</evidence>
<evidence type="ECO:0000256" key="5">
    <source>
        <dbReference type="ARBA" id="ARBA00022777"/>
    </source>
</evidence>
<dbReference type="FunFam" id="1.10.510.10:FF:001023">
    <property type="entry name" value="Os07g0541700 protein"/>
    <property type="match status" value="1"/>
</dbReference>
<dbReference type="EnsemblPlants" id="QL04p092150:mrna">
    <property type="protein sequence ID" value="QL04p092150:mrna"/>
    <property type="gene ID" value="QL04p092150"/>
</dbReference>
<dbReference type="PROSITE" id="PS50011">
    <property type="entry name" value="PROTEIN_KINASE_DOM"/>
    <property type="match status" value="1"/>
</dbReference>
<dbReference type="InterPro" id="IPR001245">
    <property type="entry name" value="Ser-Thr/Tyr_kinase_cat_dom"/>
</dbReference>
<evidence type="ECO:0000313" key="10">
    <source>
        <dbReference type="EnsemblPlants" id="QL04p092150:mrna"/>
    </source>
</evidence>
<dbReference type="Pfam" id="PF00793">
    <property type="entry name" value="DAHP_synth_1"/>
    <property type="match status" value="1"/>
</dbReference>
<dbReference type="Gene3D" id="1.10.510.10">
    <property type="entry name" value="Transferase(Phosphotransferase) domain 1"/>
    <property type="match status" value="1"/>
</dbReference>
<keyword evidence="5" id="KW-0418">Kinase</keyword>